<dbReference type="PANTHER" id="PTHR33744">
    <property type="entry name" value="CARBOHYDRATE DIACID REGULATOR"/>
    <property type="match status" value="1"/>
</dbReference>
<organism evidence="5 6">
    <name type="scientific">Gandjariella thermophila</name>
    <dbReference type="NCBI Taxonomy" id="1931992"/>
    <lineage>
        <taxon>Bacteria</taxon>
        <taxon>Bacillati</taxon>
        <taxon>Actinomycetota</taxon>
        <taxon>Actinomycetes</taxon>
        <taxon>Pseudonocardiales</taxon>
        <taxon>Pseudonocardiaceae</taxon>
        <taxon>Gandjariella</taxon>
    </lineage>
</organism>
<dbReference type="RefSeq" id="WP_225978478.1">
    <property type="nucleotide sequence ID" value="NZ_BJFL01000017.1"/>
</dbReference>
<reference evidence="6" key="1">
    <citation type="submission" date="2019-04" db="EMBL/GenBank/DDBJ databases">
        <title>Draft genome sequence of Pseudonocardiaceae bacterium SL3-2-4.</title>
        <authorList>
            <person name="Ningsih F."/>
            <person name="Yokota A."/>
            <person name="Sakai Y."/>
            <person name="Nanatani K."/>
            <person name="Yabe S."/>
            <person name="Oetari A."/>
            <person name="Sjamsuridzal W."/>
        </authorList>
    </citation>
    <scope>NUCLEOTIDE SEQUENCE [LARGE SCALE GENOMIC DNA]</scope>
    <source>
        <strain evidence="6">SL3-2-4</strain>
    </source>
</reference>
<evidence type="ECO:0000313" key="5">
    <source>
        <dbReference type="EMBL" id="GDY31767.1"/>
    </source>
</evidence>
<evidence type="ECO:0000259" key="3">
    <source>
        <dbReference type="Pfam" id="PF14361"/>
    </source>
</evidence>
<dbReference type="Pfam" id="PF13556">
    <property type="entry name" value="HTH_30"/>
    <property type="match status" value="1"/>
</dbReference>
<dbReference type="PANTHER" id="PTHR33744:SF1">
    <property type="entry name" value="DNA-BINDING TRANSCRIPTIONAL ACTIVATOR ADER"/>
    <property type="match status" value="1"/>
</dbReference>
<sequence>MTEVSPSISPAPRPVDGGASAAARVLGDVLLDDVDALADRLLRVVIRREPSYAELSRTGGDELRRAVRENIELCIRSLAGDIPDSVDPRERCRLTGRLRALQGVPLEAVLRAYRVGGRIIWDELLAASRRHFAGEYDHALLGLGSEIWRLIDASSTVLAEAYQEEARRCGRASGHGQAFLNAILENGGDDPALLGQAAAALGVPLRGALLCVVGLIDSARDEPLRAPQDVLAAHGIVSSWHPRSADVVGLVVLGTRRPRTVLDTLGPAVAGPVGASPVIHELGQLRRAYEMAHTAACTLSEPGLATVDDRLPEALLVNSPQLLDRLLSVAFGDLLAVPQPHRKTLIRTLRALLGCNGSATQAARILHCHRNTVLYRLQRIEELTCRRLGEPRDRLLLTLGLMALRPGRTRRGTTDA</sequence>
<accession>A0A4D4JCZ5</accession>
<dbReference type="InterPro" id="IPR041522">
    <property type="entry name" value="CdaR_GGDEF"/>
</dbReference>
<evidence type="ECO:0000256" key="1">
    <source>
        <dbReference type="ARBA" id="ARBA00006754"/>
    </source>
</evidence>
<comment type="caution">
    <text evidence="5">The sequence shown here is derived from an EMBL/GenBank/DDBJ whole genome shotgun (WGS) entry which is preliminary data.</text>
</comment>
<gene>
    <name evidence="5" type="ORF">GTS_34000</name>
</gene>
<evidence type="ECO:0000313" key="6">
    <source>
        <dbReference type="Proteomes" id="UP000298860"/>
    </source>
</evidence>
<proteinExistence type="inferred from homology"/>
<protein>
    <recommendedName>
        <fullName evidence="7">PucR family transcriptional regulator</fullName>
    </recommendedName>
</protein>
<dbReference type="EMBL" id="BJFL01000017">
    <property type="protein sequence ID" value="GDY31767.1"/>
    <property type="molecule type" value="Genomic_DNA"/>
</dbReference>
<keyword evidence="6" id="KW-1185">Reference proteome</keyword>
<dbReference type="InterPro" id="IPR025751">
    <property type="entry name" value="RsbRD_N_dom"/>
</dbReference>
<dbReference type="InterPro" id="IPR042070">
    <property type="entry name" value="PucR_C-HTH_sf"/>
</dbReference>
<comment type="similarity">
    <text evidence="1">Belongs to the CdaR family.</text>
</comment>
<dbReference type="InterPro" id="IPR051448">
    <property type="entry name" value="CdaR-like_regulators"/>
</dbReference>
<evidence type="ECO:0000259" key="2">
    <source>
        <dbReference type="Pfam" id="PF13556"/>
    </source>
</evidence>
<dbReference type="Proteomes" id="UP000298860">
    <property type="component" value="Unassembled WGS sequence"/>
</dbReference>
<feature type="domain" description="CdaR GGDEF-like" evidence="4">
    <location>
        <begin position="189"/>
        <end position="295"/>
    </location>
</feature>
<evidence type="ECO:0000259" key="4">
    <source>
        <dbReference type="Pfam" id="PF17853"/>
    </source>
</evidence>
<evidence type="ECO:0008006" key="7">
    <source>
        <dbReference type="Google" id="ProtNLM"/>
    </source>
</evidence>
<feature type="domain" description="RsbT co-antagonist protein RsbRD N-terminal" evidence="3">
    <location>
        <begin position="35"/>
        <end position="171"/>
    </location>
</feature>
<dbReference type="Pfam" id="PF17853">
    <property type="entry name" value="GGDEF_2"/>
    <property type="match status" value="1"/>
</dbReference>
<feature type="domain" description="PucR C-terminal helix-turn-helix" evidence="2">
    <location>
        <begin position="345"/>
        <end position="402"/>
    </location>
</feature>
<dbReference type="InterPro" id="IPR025736">
    <property type="entry name" value="PucR_C-HTH_dom"/>
</dbReference>
<dbReference type="AlphaFoldDB" id="A0A4D4JCZ5"/>
<dbReference type="Pfam" id="PF14361">
    <property type="entry name" value="RsbRD_N"/>
    <property type="match status" value="1"/>
</dbReference>
<dbReference type="Gene3D" id="1.10.10.2840">
    <property type="entry name" value="PucR C-terminal helix-turn-helix domain"/>
    <property type="match status" value="1"/>
</dbReference>
<name>A0A4D4JCZ5_9PSEU</name>